<dbReference type="Proteomes" id="UP000550707">
    <property type="component" value="Unassembled WGS sequence"/>
</dbReference>
<proteinExistence type="predicted"/>
<comment type="caution">
    <text evidence="1">The sequence shown here is derived from an EMBL/GenBank/DDBJ whole genome shotgun (WGS) entry which is preliminary data.</text>
</comment>
<reference evidence="1 2" key="1">
    <citation type="journal article" date="2020" name="Nature">
        <title>Six reference-quality genomes reveal evolution of bat adaptations.</title>
        <authorList>
            <person name="Jebb D."/>
            <person name="Huang Z."/>
            <person name="Pippel M."/>
            <person name="Hughes G.M."/>
            <person name="Lavrichenko K."/>
            <person name="Devanna P."/>
            <person name="Winkler S."/>
            <person name="Jermiin L.S."/>
            <person name="Skirmuntt E.C."/>
            <person name="Katzourakis A."/>
            <person name="Burkitt-Gray L."/>
            <person name="Ray D.A."/>
            <person name="Sullivan K.A.M."/>
            <person name="Roscito J.G."/>
            <person name="Kirilenko B.M."/>
            <person name="Davalos L.M."/>
            <person name="Corthals A.P."/>
            <person name="Power M.L."/>
            <person name="Jones G."/>
            <person name="Ransome R.D."/>
            <person name="Dechmann D.K.N."/>
            <person name="Locatelli A.G."/>
            <person name="Puechmaille S.J."/>
            <person name="Fedrigo O."/>
            <person name="Jarvis E.D."/>
            <person name="Hiller M."/>
            <person name="Vernes S.C."/>
            <person name="Myers E.W."/>
            <person name="Teeling E.C."/>
        </authorList>
    </citation>
    <scope>NUCLEOTIDE SEQUENCE [LARGE SCALE GENOMIC DNA]</scope>
    <source>
        <strain evidence="1">MMolMol1</strain>
        <tissue evidence="1">Muscle</tissue>
    </source>
</reference>
<dbReference type="AlphaFoldDB" id="A0A7J8FSD7"/>
<name>A0A7J8FSD7_MOLMO</name>
<keyword evidence="2" id="KW-1185">Reference proteome</keyword>
<evidence type="ECO:0000313" key="2">
    <source>
        <dbReference type="Proteomes" id="UP000550707"/>
    </source>
</evidence>
<protein>
    <submittedName>
        <fullName evidence="1">Uncharacterized protein</fullName>
    </submittedName>
</protein>
<gene>
    <name evidence="1" type="ORF">HJG59_008425</name>
</gene>
<dbReference type="EMBL" id="JACASF010000011">
    <property type="protein sequence ID" value="KAF6450560.1"/>
    <property type="molecule type" value="Genomic_DNA"/>
</dbReference>
<organism evidence="1 2">
    <name type="scientific">Molossus molossus</name>
    <name type="common">Pallas' mastiff bat</name>
    <name type="synonym">Vespertilio molossus</name>
    <dbReference type="NCBI Taxonomy" id="27622"/>
    <lineage>
        <taxon>Eukaryota</taxon>
        <taxon>Metazoa</taxon>
        <taxon>Chordata</taxon>
        <taxon>Craniata</taxon>
        <taxon>Vertebrata</taxon>
        <taxon>Euteleostomi</taxon>
        <taxon>Mammalia</taxon>
        <taxon>Eutheria</taxon>
        <taxon>Laurasiatheria</taxon>
        <taxon>Chiroptera</taxon>
        <taxon>Yangochiroptera</taxon>
        <taxon>Molossidae</taxon>
        <taxon>Molossus</taxon>
    </lineage>
</organism>
<evidence type="ECO:0000313" key="1">
    <source>
        <dbReference type="EMBL" id="KAF6450560.1"/>
    </source>
</evidence>
<dbReference type="InParanoid" id="A0A7J8FSD7"/>
<sequence length="124" mass="13924">MYRSCRFDPWLQLVLLQEATNHLCVSHIDAPSTFPPSHSGNQWEKYPWVGINKKEKAPCFVVCTEGYLSSVNIVAWLIAPSALILNLELEITHQQPPRLCKPAPHSPDNHSFHPISRSVVAASI</sequence>
<accession>A0A7J8FSD7</accession>